<evidence type="ECO:0000259" key="13">
    <source>
        <dbReference type="PROSITE" id="PS50885"/>
    </source>
</evidence>
<comment type="subcellular location">
    <subcellularLocation>
        <location evidence="2">Cell membrane</location>
    </subcellularLocation>
</comment>
<dbReference type="InterPro" id="IPR003661">
    <property type="entry name" value="HisK_dim/P_dom"/>
</dbReference>
<dbReference type="SMART" id="SM00387">
    <property type="entry name" value="HATPase_c"/>
    <property type="match status" value="1"/>
</dbReference>
<evidence type="ECO:0000313" key="15">
    <source>
        <dbReference type="Proteomes" id="UP001501371"/>
    </source>
</evidence>
<accession>A0ABP4FSV2</accession>
<keyword evidence="8 11" id="KW-1133">Transmembrane helix</keyword>
<protein>
    <recommendedName>
        <fullName evidence="3">histidine kinase</fullName>
        <ecNumber evidence="3">2.7.13.3</ecNumber>
    </recommendedName>
</protein>
<keyword evidence="4" id="KW-0597">Phosphoprotein</keyword>
<dbReference type="Gene3D" id="3.30.565.10">
    <property type="entry name" value="Histidine kinase-like ATPase, C-terminal domain"/>
    <property type="match status" value="1"/>
</dbReference>
<dbReference type="InterPro" id="IPR003594">
    <property type="entry name" value="HATPase_dom"/>
</dbReference>
<keyword evidence="6 11" id="KW-0812">Transmembrane</keyword>
<keyword evidence="10 11" id="KW-0472">Membrane</keyword>
<evidence type="ECO:0000256" key="10">
    <source>
        <dbReference type="ARBA" id="ARBA00023136"/>
    </source>
</evidence>
<dbReference type="SUPFAM" id="SSF55874">
    <property type="entry name" value="ATPase domain of HSP90 chaperone/DNA topoisomerase II/histidine kinase"/>
    <property type="match status" value="1"/>
</dbReference>
<name>A0ABP4FSV2_9ACTN</name>
<dbReference type="GO" id="GO:0016301">
    <property type="term" value="F:kinase activity"/>
    <property type="evidence" value="ECO:0007669"/>
    <property type="project" value="UniProtKB-KW"/>
</dbReference>
<dbReference type="CDD" id="cd00082">
    <property type="entry name" value="HisKA"/>
    <property type="match status" value="1"/>
</dbReference>
<dbReference type="PROSITE" id="PS50109">
    <property type="entry name" value="HIS_KIN"/>
    <property type="match status" value="1"/>
</dbReference>
<keyword evidence="7 14" id="KW-0418">Kinase</keyword>
<dbReference type="PROSITE" id="PS50885">
    <property type="entry name" value="HAMP"/>
    <property type="match status" value="1"/>
</dbReference>
<proteinExistence type="predicted"/>
<reference evidence="15" key="1">
    <citation type="journal article" date="2019" name="Int. J. Syst. Evol. Microbiol.">
        <title>The Global Catalogue of Microorganisms (GCM) 10K type strain sequencing project: providing services to taxonomists for standard genome sequencing and annotation.</title>
        <authorList>
            <consortium name="The Broad Institute Genomics Platform"/>
            <consortium name="The Broad Institute Genome Sequencing Center for Infectious Disease"/>
            <person name="Wu L."/>
            <person name="Ma J."/>
        </authorList>
    </citation>
    <scope>NUCLEOTIDE SEQUENCE [LARGE SCALE GENOMIC DNA]</scope>
    <source>
        <strain evidence="15">JCM 12696</strain>
    </source>
</reference>
<feature type="transmembrane region" description="Helical" evidence="11">
    <location>
        <begin position="163"/>
        <end position="181"/>
    </location>
</feature>
<evidence type="ECO:0000256" key="7">
    <source>
        <dbReference type="ARBA" id="ARBA00022777"/>
    </source>
</evidence>
<dbReference type="SUPFAM" id="SSF47384">
    <property type="entry name" value="Homodimeric domain of signal transducing histidine kinase"/>
    <property type="match status" value="1"/>
</dbReference>
<evidence type="ECO:0000256" key="2">
    <source>
        <dbReference type="ARBA" id="ARBA00004236"/>
    </source>
</evidence>
<keyword evidence="9" id="KW-0902">Two-component regulatory system</keyword>
<feature type="domain" description="HAMP" evidence="13">
    <location>
        <begin position="187"/>
        <end position="240"/>
    </location>
</feature>
<comment type="caution">
    <text evidence="14">The sequence shown here is derived from an EMBL/GenBank/DDBJ whole genome shotgun (WGS) entry which is preliminary data.</text>
</comment>
<evidence type="ECO:0000256" key="8">
    <source>
        <dbReference type="ARBA" id="ARBA00022989"/>
    </source>
</evidence>
<dbReference type="EC" id="2.7.13.3" evidence="3"/>
<dbReference type="PRINTS" id="PR00344">
    <property type="entry name" value="BCTRLSENSOR"/>
</dbReference>
<sequence length="465" mass="49678">MRAPRRGWRRFRPGTLRGRLALLALFTTAAWVVILTVVFNIALGGRLRSEADDLLRTRATAVTATVRVRPDHSLGVTEPADDRALDTGVWIYQGRRALERPPAPAGVQRAVDTLAGRHDVFEETGDPATTRLYARPIRADGHQVGTVVTAVDLAPYRHTAQSALVGSIGLALLLLGGVYLVSRATVGRALRPVTEMTRQAAEWSDHDTGRRFGTVPRAGELDALAGNLDELLDRLAAVLRHEQQLASELSHELRTPLARITAETDWLLARERGAEERNEAIAAIAEGADRMRAICETLLAEARARGTGQAPGRCELPALVRDLVARDAPDQPDAPPITVHLTGEESALVVGVSPQIAERILAPLLDNARRYAAESITVECAPGPRGGVRAVVGDDGPGVPDTARDAIFEPGYRARPDDGHDGAGLGLPLAIRLARAAGGDLRLEPTSPASPTARGARFVVTFPSG</sequence>
<evidence type="ECO:0000256" key="1">
    <source>
        <dbReference type="ARBA" id="ARBA00000085"/>
    </source>
</evidence>
<dbReference type="Pfam" id="PF02518">
    <property type="entry name" value="HATPase_c"/>
    <property type="match status" value="1"/>
</dbReference>
<dbReference type="InterPro" id="IPR004358">
    <property type="entry name" value="Sig_transdc_His_kin-like_C"/>
</dbReference>
<dbReference type="Pfam" id="PF00512">
    <property type="entry name" value="HisKA"/>
    <property type="match status" value="1"/>
</dbReference>
<feature type="transmembrane region" description="Helical" evidence="11">
    <location>
        <begin position="20"/>
        <end position="43"/>
    </location>
</feature>
<dbReference type="PANTHER" id="PTHR45436:SF5">
    <property type="entry name" value="SENSOR HISTIDINE KINASE TRCS"/>
    <property type="match status" value="1"/>
</dbReference>
<dbReference type="EMBL" id="BAAAKV010000099">
    <property type="protein sequence ID" value="GAA1199091.1"/>
    <property type="molecule type" value="Genomic_DNA"/>
</dbReference>
<evidence type="ECO:0000256" key="9">
    <source>
        <dbReference type="ARBA" id="ARBA00023012"/>
    </source>
</evidence>
<dbReference type="InterPro" id="IPR036890">
    <property type="entry name" value="HATPase_C_sf"/>
</dbReference>
<dbReference type="InterPro" id="IPR003660">
    <property type="entry name" value="HAMP_dom"/>
</dbReference>
<dbReference type="Proteomes" id="UP001501371">
    <property type="component" value="Unassembled WGS sequence"/>
</dbReference>
<dbReference type="CDD" id="cd00075">
    <property type="entry name" value="HATPase"/>
    <property type="match status" value="1"/>
</dbReference>
<dbReference type="PANTHER" id="PTHR45436">
    <property type="entry name" value="SENSOR HISTIDINE KINASE YKOH"/>
    <property type="match status" value="1"/>
</dbReference>
<evidence type="ECO:0000313" key="14">
    <source>
        <dbReference type="EMBL" id="GAA1199091.1"/>
    </source>
</evidence>
<evidence type="ECO:0000256" key="5">
    <source>
        <dbReference type="ARBA" id="ARBA00022679"/>
    </source>
</evidence>
<dbReference type="InterPro" id="IPR050428">
    <property type="entry name" value="TCS_sensor_his_kinase"/>
</dbReference>
<dbReference type="InterPro" id="IPR005467">
    <property type="entry name" value="His_kinase_dom"/>
</dbReference>
<dbReference type="InterPro" id="IPR036097">
    <property type="entry name" value="HisK_dim/P_sf"/>
</dbReference>
<feature type="domain" description="Histidine kinase" evidence="12">
    <location>
        <begin position="248"/>
        <end position="465"/>
    </location>
</feature>
<keyword evidence="5" id="KW-0808">Transferase</keyword>
<dbReference type="Gene3D" id="1.10.287.130">
    <property type="match status" value="1"/>
</dbReference>
<organism evidence="14 15">
    <name type="scientific">Streptomyces hebeiensis</name>
    <dbReference type="NCBI Taxonomy" id="229486"/>
    <lineage>
        <taxon>Bacteria</taxon>
        <taxon>Bacillati</taxon>
        <taxon>Actinomycetota</taxon>
        <taxon>Actinomycetes</taxon>
        <taxon>Kitasatosporales</taxon>
        <taxon>Streptomycetaceae</taxon>
        <taxon>Streptomyces</taxon>
    </lineage>
</organism>
<evidence type="ECO:0000256" key="6">
    <source>
        <dbReference type="ARBA" id="ARBA00022692"/>
    </source>
</evidence>
<gene>
    <name evidence="14" type="ORF">GCM10009654_64620</name>
</gene>
<comment type="catalytic activity">
    <reaction evidence="1">
        <text>ATP + protein L-histidine = ADP + protein N-phospho-L-histidine.</text>
        <dbReference type="EC" id="2.7.13.3"/>
    </reaction>
</comment>
<evidence type="ECO:0000256" key="4">
    <source>
        <dbReference type="ARBA" id="ARBA00022553"/>
    </source>
</evidence>
<dbReference type="RefSeq" id="WP_344284676.1">
    <property type="nucleotide sequence ID" value="NZ_BAAAKV010000099.1"/>
</dbReference>
<keyword evidence="15" id="KW-1185">Reference proteome</keyword>
<evidence type="ECO:0000256" key="3">
    <source>
        <dbReference type="ARBA" id="ARBA00012438"/>
    </source>
</evidence>
<evidence type="ECO:0000259" key="12">
    <source>
        <dbReference type="PROSITE" id="PS50109"/>
    </source>
</evidence>
<dbReference type="SMART" id="SM00388">
    <property type="entry name" value="HisKA"/>
    <property type="match status" value="1"/>
</dbReference>
<evidence type="ECO:0000256" key="11">
    <source>
        <dbReference type="SAM" id="Phobius"/>
    </source>
</evidence>